<dbReference type="AlphaFoldDB" id="C5FPS7"/>
<evidence type="ECO:0000313" key="2">
    <source>
        <dbReference type="EMBL" id="EEQ31682.1"/>
    </source>
</evidence>
<dbReference type="VEuPathDB" id="FungiDB:MCYG_04501"/>
<protein>
    <submittedName>
        <fullName evidence="2">Uncharacterized protein</fullName>
    </submittedName>
</protein>
<dbReference type="OMA" id="RYWQSIR"/>
<dbReference type="OrthoDB" id="4173432at2759"/>
<reference evidence="3" key="1">
    <citation type="journal article" date="2012" name="MBio">
        <title>Comparative genome analysis of Trichophyton rubrum and related dermatophytes reveals candidate genes involved in infection.</title>
        <authorList>
            <person name="Martinez D.A."/>
            <person name="Oliver B.G."/>
            <person name="Graeser Y."/>
            <person name="Goldberg J.M."/>
            <person name="Li W."/>
            <person name="Martinez-Rossi N.M."/>
            <person name="Monod M."/>
            <person name="Shelest E."/>
            <person name="Barton R.C."/>
            <person name="Birch E."/>
            <person name="Brakhage A.A."/>
            <person name="Chen Z."/>
            <person name="Gurr S.J."/>
            <person name="Heiman D."/>
            <person name="Heitman J."/>
            <person name="Kosti I."/>
            <person name="Rossi A."/>
            <person name="Saif S."/>
            <person name="Samalova M."/>
            <person name="Saunders C.W."/>
            <person name="Shea T."/>
            <person name="Summerbell R.C."/>
            <person name="Xu J."/>
            <person name="Young S."/>
            <person name="Zeng Q."/>
            <person name="Birren B.W."/>
            <person name="Cuomo C.A."/>
            <person name="White T.C."/>
        </authorList>
    </citation>
    <scope>NUCLEOTIDE SEQUENCE [LARGE SCALE GENOMIC DNA]</scope>
    <source>
        <strain evidence="3">ATCC MYA-4605 / CBS 113480</strain>
    </source>
</reference>
<organism evidence="2 3">
    <name type="scientific">Arthroderma otae (strain ATCC MYA-4605 / CBS 113480)</name>
    <name type="common">Microsporum canis</name>
    <dbReference type="NCBI Taxonomy" id="554155"/>
    <lineage>
        <taxon>Eukaryota</taxon>
        <taxon>Fungi</taxon>
        <taxon>Dikarya</taxon>
        <taxon>Ascomycota</taxon>
        <taxon>Pezizomycotina</taxon>
        <taxon>Eurotiomycetes</taxon>
        <taxon>Eurotiomycetidae</taxon>
        <taxon>Onygenales</taxon>
        <taxon>Arthrodermataceae</taxon>
        <taxon>Microsporum</taxon>
    </lineage>
</organism>
<gene>
    <name evidence="2" type="ORF">MCYG_04501</name>
</gene>
<name>C5FPS7_ARTOC</name>
<dbReference type="HOGENOM" id="CLU_1294096_0_0_1"/>
<dbReference type="Proteomes" id="UP000002035">
    <property type="component" value="Unassembled WGS sequence"/>
</dbReference>
<dbReference type="GeneID" id="9229878"/>
<dbReference type="EMBL" id="DS995704">
    <property type="protein sequence ID" value="EEQ31682.1"/>
    <property type="molecule type" value="Genomic_DNA"/>
</dbReference>
<dbReference type="RefSeq" id="XP_002846764.1">
    <property type="nucleotide sequence ID" value="XM_002846718.1"/>
</dbReference>
<feature type="region of interest" description="Disordered" evidence="1">
    <location>
        <begin position="1"/>
        <end position="68"/>
    </location>
</feature>
<accession>C5FPS7</accession>
<keyword evidence="3" id="KW-1185">Reference proteome</keyword>
<evidence type="ECO:0000313" key="3">
    <source>
        <dbReference type="Proteomes" id="UP000002035"/>
    </source>
</evidence>
<proteinExistence type="predicted"/>
<evidence type="ECO:0000256" key="1">
    <source>
        <dbReference type="SAM" id="MobiDB-lite"/>
    </source>
</evidence>
<sequence>MPVEYGLYNNPDWDPEEGSRQEAGAQHPPASQLALEDLDEKSEGGAPEPASMVAWEGESQRPMSEALVESSRQEAELSELSERLHSVDIFVRLTVTDLGTLYIRNMLLEIIKKLFLVEGDMSIYRLQDLAETVTYEEFDNFPVPAEYWYPIRHVAIYIAEDESPLYDTSLYFAVLLTQPENRWLRARWSTAFVLAYGRTIYDVTGARPEDMLV</sequence>